<dbReference type="InterPro" id="IPR017441">
    <property type="entry name" value="Protein_kinase_ATP_BS"/>
</dbReference>
<comment type="caution">
    <text evidence="13">The sequence shown here is derived from an EMBL/GenBank/DDBJ whole genome shotgun (WGS) entry which is preliminary data.</text>
</comment>
<keyword evidence="2 13" id="KW-0723">Serine/threonine-protein kinase</keyword>
<reference evidence="13" key="1">
    <citation type="submission" date="2020-11" db="EMBL/GenBank/DDBJ databases">
        <title>Nocardia NEAU-351.nov., a novel actinomycete isolated from the cow dung.</title>
        <authorList>
            <person name="Zhang X."/>
        </authorList>
    </citation>
    <scope>NUCLEOTIDE SEQUENCE</scope>
    <source>
        <strain evidence="13">NEAU-351</strain>
    </source>
</reference>
<keyword evidence="5 13" id="KW-0418">Kinase</keyword>
<dbReference type="GO" id="GO:0004674">
    <property type="term" value="F:protein serine/threonine kinase activity"/>
    <property type="evidence" value="ECO:0007669"/>
    <property type="project" value="UniProtKB-KW"/>
</dbReference>
<comment type="catalytic activity">
    <reaction evidence="8">
        <text>L-seryl-[protein] + ATP = O-phospho-L-seryl-[protein] + ADP + H(+)</text>
        <dbReference type="Rhea" id="RHEA:17989"/>
        <dbReference type="Rhea" id="RHEA-COMP:9863"/>
        <dbReference type="Rhea" id="RHEA-COMP:11604"/>
        <dbReference type="ChEBI" id="CHEBI:15378"/>
        <dbReference type="ChEBI" id="CHEBI:29999"/>
        <dbReference type="ChEBI" id="CHEBI:30616"/>
        <dbReference type="ChEBI" id="CHEBI:83421"/>
        <dbReference type="ChEBI" id="CHEBI:456216"/>
        <dbReference type="EC" id="2.7.11.1"/>
    </reaction>
</comment>
<dbReference type="PROSITE" id="PS50011">
    <property type="entry name" value="PROTEIN_KINASE_DOM"/>
    <property type="match status" value="1"/>
</dbReference>
<evidence type="ECO:0000256" key="4">
    <source>
        <dbReference type="ARBA" id="ARBA00022741"/>
    </source>
</evidence>
<proteinExistence type="predicted"/>
<dbReference type="EMBL" id="JADMLG010000002">
    <property type="protein sequence ID" value="MBH0775909.1"/>
    <property type="molecule type" value="Genomic_DNA"/>
</dbReference>
<dbReference type="PANTHER" id="PTHR43289:SF6">
    <property type="entry name" value="SERINE_THREONINE-PROTEIN KINASE NEKL-3"/>
    <property type="match status" value="1"/>
</dbReference>
<keyword evidence="11" id="KW-1133">Transmembrane helix</keyword>
<evidence type="ECO:0000256" key="10">
    <source>
        <dbReference type="SAM" id="MobiDB-lite"/>
    </source>
</evidence>
<dbReference type="PROSITE" id="PS00108">
    <property type="entry name" value="PROTEIN_KINASE_ST"/>
    <property type="match status" value="1"/>
</dbReference>
<dbReference type="Gene3D" id="1.10.510.10">
    <property type="entry name" value="Transferase(Phosphotransferase) domain 1"/>
    <property type="match status" value="1"/>
</dbReference>
<dbReference type="Proteomes" id="UP000655751">
    <property type="component" value="Unassembled WGS sequence"/>
</dbReference>
<gene>
    <name evidence="13" type="ORF">IT779_06370</name>
</gene>
<dbReference type="GO" id="GO:0005524">
    <property type="term" value="F:ATP binding"/>
    <property type="evidence" value="ECO:0007669"/>
    <property type="project" value="UniProtKB-UniRule"/>
</dbReference>
<feature type="domain" description="Protein kinase" evidence="12">
    <location>
        <begin position="15"/>
        <end position="277"/>
    </location>
</feature>
<organism evidence="13 14">
    <name type="scientific">Nocardia bovistercoris</name>
    <dbReference type="NCBI Taxonomy" id="2785916"/>
    <lineage>
        <taxon>Bacteria</taxon>
        <taxon>Bacillati</taxon>
        <taxon>Actinomycetota</taxon>
        <taxon>Actinomycetes</taxon>
        <taxon>Mycobacteriales</taxon>
        <taxon>Nocardiaceae</taxon>
        <taxon>Nocardia</taxon>
    </lineage>
</organism>
<feature type="binding site" evidence="9">
    <location>
        <position position="44"/>
    </location>
    <ligand>
        <name>ATP</name>
        <dbReference type="ChEBI" id="CHEBI:30616"/>
    </ligand>
</feature>
<dbReference type="Pfam" id="PF00069">
    <property type="entry name" value="Pkinase"/>
    <property type="match status" value="1"/>
</dbReference>
<feature type="transmembrane region" description="Helical" evidence="11">
    <location>
        <begin position="418"/>
        <end position="440"/>
    </location>
</feature>
<comment type="catalytic activity">
    <reaction evidence="7">
        <text>L-threonyl-[protein] + ATP = O-phospho-L-threonyl-[protein] + ADP + H(+)</text>
        <dbReference type="Rhea" id="RHEA:46608"/>
        <dbReference type="Rhea" id="RHEA-COMP:11060"/>
        <dbReference type="Rhea" id="RHEA-COMP:11605"/>
        <dbReference type="ChEBI" id="CHEBI:15378"/>
        <dbReference type="ChEBI" id="CHEBI:30013"/>
        <dbReference type="ChEBI" id="CHEBI:30616"/>
        <dbReference type="ChEBI" id="CHEBI:61977"/>
        <dbReference type="ChEBI" id="CHEBI:456216"/>
        <dbReference type="EC" id="2.7.11.1"/>
    </reaction>
</comment>
<dbReference type="RefSeq" id="WP_196148213.1">
    <property type="nucleotide sequence ID" value="NZ_JADMLG010000002.1"/>
</dbReference>
<evidence type="ECO:0000256" key="5">
    <source>
        <dbReference type="ARBA" id="ARBA00022777"/>
    </source>
</evidence>
<dbReference type="Gene3D" id="3.30.200.20">
    <property type="entry name" value="Phosphorylase Kinase, domain 1"/>
    <property type="match status" value="1"/>
</dbReference>
<feature type="compositionally biased region" description="Low complexity" evidence="10">
    <location>
        <begin position="348"/>
        <end position="368"/>
    </location>
</feature>
<dbReference type="SUPFAM" id="SSF56112">
    <property type="entry name" value="Protein kinase-like (PK-like)"/>
    <property type="match status" value="1"/>
</dbReference>
<evidence type="ECO:0000256" key="6">
    <source>
        <dbReference type="ARBA" id="ARBA00022840"/>
    </source>
</evidence>
<dbReference type="FunFam" id="3.30.200.20:FF:000035">
    <property type="entry name" value="Serine/threonine protein kinase Stk1"/>
    <property type="match status" value="1"/>
</dbReference>
<evidence type="ECO:0000259" key="12">
    <source>
        <dbReference type="PROSITE" id="PS50011"/>
    </source>
</evidence>
<sequence length="595" mass="62835">MRGAGLVVGEVFAGYRIEGVLGSGGMGTVYLAAHPRLPRRVALKLLAKDLYADEEVRRRFEREADVAARLDHPHIVSVLDCGAEHGQLWISMQYVDGIDASSFAGVTLDPARALGIVTQTADALDHAHERGVLHRDVKPANILITAGREGDRVLLGDFGIARLRDDRHQLTRTGEFLATLAYASPEQLSGEPVDHRADQYALGCTLFTLLTGSAPFTATNPGAVVAAHLTNPVPNVTARVPYLPPAIDAVIARAMGKQPEQRFESCLEFAAAAKAALSDSTGFGAHTGLGGTVGLDTARERSGNGRVGPGGLPEPTGSVGLGITGPAGSTRLGADAEVGENVAHGWNSPASSSASAPARAPHTTAPAGVAPPPPTRVESAYTPPSHAMPRFPAPPPARPVGAPHVARSRQVSSGWRTFSVLLLVLAVLAVGLVGVAGVYWKFVRKPPPRSAPPWGAQHSIAVRFPQIIPSDPAGAGWRGARCSAAGTVVAQAGDPIPLKQIICTDPDGVTVWFTEYSHFNEVEAYLDAHASRVGERDFSKTGDLLLYRPTAADAPFTLATHAWIAPGLSEVLVEVSWPGHTFEQTRDEWWRQAPF</sequence>
<evidence type="ECO:0000256" key="8">
    <source>
        <dbReference type="ARBA" id="ARBA00048679"/>
    </source>
</evidence>
<evidence type="ECO:0000256" key="9">
    <source>
        <dbReference type="PROSITE-ProRule" id="PRU10141"/>
    </source>
</evidence>
<keyword evidence="3" id="KW-0808">Transferase</keyword>
<dbReference type="EC" id="2.7.11.1" evidence="1"/>
<evidence type="ECO:0000256" key="11">
    <source>
        <dbReference type="SAM" id="Phobius"/>
    </source>
</evidence>
<evidence type="ECO:0000256" key="7">
    <source>
        <dbReference type="ARBA" id="ARBA00047899"/>
    </source>
</evidence>
<feature type="region of interest" description="Disordered" evidence="10">
    <location>
        <begin position="342"/>
        <end position="403"/>
    </location>
</feature>
<dbReference type="CDD" id="cd14014">
    <property type="entry name" value="STKc_PknB_like"/>
    <property type="match status" value="1"/>
</dbReference>
<dbReference type="PANTHER" id="PTHR43289">
    <property type="entry name" value="MITOGEN-ACTIVATED PROTEIN KINASE KINASE KINASE 20-RELATED"/>
    <property type="match status" value="1"/>
</dbReference>
<accession>A0A931N1F3</accession>
<keyword evidence="6 9" id="KW-0067">ATP-binding</keyword>
<dbReference type="SMART" id="SM00220">
    <property type="entry name" value="S_TKc"/>
    <property type="match status" value="1"/>
</dbReference>
<evidence type="ECO:0000313" key="14">
    <source>
        <dbReference type="Proteomes" id="UP000655751"/>
    </source>
</evidence>
<feature type="region of interest" description="Disordered" evidence="10">
    <location>
        <begin position="299"/>
        <end position="318"/>
    </location>
</feature>
<dbReference type="InterPro" id="IPR000719">
    <property type="entry name" value="Prot_kinase_dom"/>
</dbReference>
<evidence type="ECO:0000256" key="1">
    <source>
        <dbReference type="ARBA" id="ARBA00012513"/>
    </source>
</evidence>
<keyword evidence="11" id="KW-0812">Transmembrane</keyword>
<evidence type="ECO:0000313" key="13">
    <source>
        <dbReference type="EMBL" id="MBH0775909.1"/>
    </source>
</evidence>
<keyword evidence="14" id="KW-1185">Reference proteome</keyword>
<protein>
    <recommendedName>
        <fullName evidence="1">non-specific serine/threonine protein kinase</fullName>
        <ecNumber evidence="1">2.7.11.1</ecNumber>
    </recommendedName>
</protein>
<dbReference type="InterPro" id="IPR008271">
    <property type="entry name" value="Ser/Thr_kinase_AS"/>
</dbReference>
<keyword evidence="11" id="KW-0472">Membrane</keyword>
<evidence type="ECO:0000256" key="3">
    <source>
        <dbReference type="ARBA" id="ARBA00022679"/>
    </source>
</evidence>
<dbReference type="PROSITE" id="PS00107">
    <property type="entry name" value="PROTEIN_KINASE_ATP"/>
    <property type="match status" value="1"/>
</dbReference>
<keyword evidence="4 9" id="KW-0547">Nucleotide-binding</keyword>
<dbReference type="InterPro" id="IPR011009">
    <property type="entry name" value="Kinase-like_dom_sf"/>
</dbReference>
<dbReference type="AlphaFoldDB" id="A0A931N1F3"/>
<evidence type="ECO:0000256" key="2">
    <source>
        <dbReference type="ARBA" id="ARBA00022527"/>
    </source>
</evidence>
<name>A0A931N1F3_9NOCA</name>